<dbReference type="InterPro" id="IPR024134">
    <property type="entry name" value="SOD_Cu/Zn_/chaperone"/>
</dbReference>
<dbReference type="GO" id="GO:0006801">
    <property type="term" value="P:superoxide metabolic process"/>
    <property type="evidence" value="ECO:0007669"/>
    <property type="project" value="InterPro"/>
</dbReference>
<dbReference type="InterPro" id="IPR036423">
    <property type="entry name" value="SOD-like_Cu/Zn_dom_sf"/>
</dbReference>
<dbReference type="Gene3D" id="2.60.40.200">
    <property type="entry name" value="Superoxide dismutase, copper/zinc binding domain"/>
    <property type="match status" value="1"/>
</dbReference>
<dbReference type="AlphaFoldDB" id="A0A2N5NJ57"/>
<evidence type="ECO:0000259" key="2">
    <source>
        <dbReference type="Pfam" id="PF00080"/>
    </source>
</evidence>
<feature type="domain" description="Superoxide dismutase copper/zinc binding" evidence="2">
    <location>
        <begin position="25"/>
        <end position="146"/>
    </location>
</feature>
<evidence type="ECO:0000256" key="1">
    <source>
        <dbReference type="ARBA" id="ARBA00010457"/>
    </source>
</evidence>
<comment type="similarity">
    <text evidence="1">Belongs to the Cu-Zn superoxide dismutase family.</text>
</comment>
<dbReference type="EMBL" id="NIHM01000007">
    <property type="protein sequence ID" value="PLT55903.1"/>
    <property type="molecule type" value="Genomic_DNA"/>
</dbReference>
<dbReference type="RefSeq" id="WP_101879524.1">
    <property type="nucleotide sequence ID" value="NZ_NIHM01000007.1"/>
</dbReference>
<dbReference type="InterPro" id="IPR001424">
    <property type="entry name" value="SOD_Cu_Zn_dom"/>
</dbReference>
<sequence length="152" mass="16537">MFSEIQTIPDDAAEIKGSSEFPEIRGMVYFFGVHNGTIVAADIRNLPDGNAFHGFHIHEGTCQGTKAEPFAQADGHYNPTNAMHPQHAGDMPSLLANDGNAFLIFYTDRFHPEDVIGRAVIIHAHPDDMTTQPSGNSGAMIACGEIREMKAE</sequence>
<dbReference type="GO" id="GO:0005507">
    <property type="term" value="F:copper ion binding"/>
    <property type="evidence" value="ECO:0007669"/>
    <property type="project" value="InterPro"/>
</dbReference>
<comment type="caution">
    <text evidence="3">The sequence shown here is derived from an EMBL/GenBank/DDBJ whole genome shotgun (WGS) entry which is preliminary data.</text>
</comment>
<gene>
    <name evidence="3" type="ORF">CDL18_06930</name>
</gene>
<accession>A0A2N5NJ57</accession>
<protein>
    <submittedName>
        <fullName evidence="3">Superoxide dismutase</fullName>
    </submittedName>
</protein>
<evidence type="ECO:0000313" key="4">
    <source>
        <dbReference type="Proteomes" id="UP000234849"/>
    </source>
</evidence>
<name>A0A2N5NJ57_MEDGN</name>
<dbReference type="Proteomes" id="UP000234849">
    <property type="component" value="Unassembled WGS sequence"/>
</dbReference>
<evidence type="ECO:0000313" key="3">
    <source>
        <dbReference type="EMBL" id="PLT55903.1"/>
    </source>
</evidence>
<proteinExistence type="inferred from homology"/>
<reference evidence="3 4" key="1">
    <citation type="journal article" date="2017" name="Genome Med.">
        <title>A novel Ruminococcus gnavus clade enriched in inflammatory bowel disease patients.</title>
        <authorList>
            <person name="Hall A.B."/>
            <person name="Yassour M."/>
            <person name="Sauk J."/>
            <person name="Garner A."/>
            <person name="Jiang X."/>
            <person name="Arthur T."/>
            <person name="Lagoudas G.K."/>
            <person name="Vatanen T."/>
            <person name="Fornelos N."/>
            <person name="Wilson R."/>
            <person name="Bertha M."/>
            <person name="Cohen M."/>
            <person name="Garber J."/>
            <person name="Khalili H."/>
            <person name="Gevers D."/>
            <person name="Ananthakrishnan A.N."/>
            <person name="Kugathasan S."/>
            <person name="Lander E.S."/>
            <person name="Blainey P."/>
            <person name="Vlamakis H."/>
            <person name="Xavier R.J."/>
            <person name="Huttenhower C."/>
        </authorList>
    </citation>
    <scope>NUCLEOTIDE SEQUENCE [LARGE SCALE GENOMIC DNA]</scope>
    <source>
        <strain evidence="3 4">RJX1118</strain>
    </source>
</reference>
<dbReference type="SUPFAM" id="SSF49329">
    <property type="entry name" value="Cu,Zn superoxide dismutase-like"/>
    <property type="match status" value="1"/>
</dbReference>
<dbReference type="Pfam" id="PF00080">
    <property type="entry name" value="Sod_Cu"/>
    <property type="match status" value="1"/>
</dbReference>
<organism evidence="3 4">
    <name type="scientific">Mediterraneibacter gnavus</name>
    <name type="common">Ruminococcus gnavus</name>
    <dbReference type="NCBI Taxonomy" id="33038"/>
    <lineage>
        <taxon>Bacteria</taxon>
        <taxon>Bacillati</taxon>
        <taxon>Bacillota</taxon>
        <taxon>Clostridia</taxon>
        <taxon>Lachnospirales</taxon>
        <taxon>Lachnospiraceae</taxon>
        <taxon>Mediterraneibacter</taxon>
    </lineage>
</organism>
<dbReference type="PANTHER" id="PTHR10003">
    <property type="entry name" value="SUPEROXIDE DISMUTASE CU-ZN -RELATED"/>
    <property type="match status" value="1"/>
</dbReference>